<dbReference type="InterPro" id="IPR025979">
    <property type="entry name" value="ChrR-like_cupin_dom"/>
</dbReference>
<dbReference type="AlphaFoldDB" id="A0A9W6J2D7"/>
<dbReference type="NCBIfam" id="TIGR02451">
    <property type="entry name" value="anti_sig_ChrR"/>
    <property type="match status" value="1"/>
</dbReference>
<gene>
    <name evidence="2" type="ORF">GCM10008179_32230</name>
</gene>
<reference evidence="2" key="2">
    <citation type="submission" date="2023-01" db="EMBL/GenBank/DDBJ databases">
        <authorList>
            <person name="Sun Q."/>
            <person name="Evtushenko L."/>
        </authorList>
    </citation>
    <scope>NUCLEOTIDE SEQUENCE</scope>
    <source>
        <strain evidence="2">VKM B-2347</strain>
    </source>
</reference>
<dbReference type="InterPro" id="IPR012807">
    <property type="entry name" value="Anti-sigma_ChrR"/>
</dbReference>
<feature type="domain" description="ChrR-like cupin" evidence="1">
    <location>
        <begin position="110"/>
        <end position="202"/>
    </location>
</feature>
<sequence length="222" mass="24225">MPMTPMAGREGGPAPIRPLLAGYALGSLEPFMHALIESHLILSPKNRDFVRAMEEAAGAEIDGMSVPSMPHAARDEVLGAIYAGSWYGRPRPEKIDPDVPEPLMRLIGRELDDIPWRFYGPGLREHCLHEDEGVTAQLFKVKPGKALPQHTHNGLEVTLVLRGSYGDGVGAYRRGDVAIADESVDHRPVADPREGCVCFAVTEGPVRLTGPVGRLIELVLRR</sequence>
<evidence type="ECO:0000313" key="2">
    <source>
        <dbReference type="EMBL" id="GLK69585.1"/>
    </source>
</evidence>
<proteinExistence type="predicted"/>
<dbReference type="InterPro" id="IPR041916">
    <property type="entry name" value="Anti_sigma_zinc_sf"/>
</dbReference>
<protein>
    <submittedName>
        <fullName evidence="2">Transcriptional regulator</fullName>
    </submittedName>
</protein>
<comment type="caution">
    <text evidence="2">The sequence shown here is derived from an EMBL/GenBank/DDBJ whole genome shotgun (WGS) entry which is preliminary data.</text>
</comment>
<dbReference type="InterPro" id="IPR014710">
    <property type="entry name" value="RmlC-like_jellyroll"/>
</dbReference>
<dbReference type="SUPFAM" id="SSF51182">
    <property type="entry name" value="RmlC-like cupins"/>
    <property type="match status" value="1"/>
</dbReference>
<dbReference type="Pfam" id="PF12973">
    <property type="entry name" value="Cupin_7"/>
    <property type="match status" value="1"/>
</dbReference>
<dbReference type="EMBL" id="BSFI01000022">
    <property type="protein sequence ID" value="GLK69585.1"/>
    <property type="molecule type" value="Genomic_DNA"/>
</dbReference>
<accession>A0A9W6J2D7</accession>
<reference evidence="2" key="1">
    <citation type="journal article" date="2014" name="Int. J. Syst. Evol. Microbiol.">
        <title>Complete genome sequence of Corynebacterium casei LMG S-19264T (=DSM 44701T), isolated from a smear-ripened cheese.</title>
        <authorList>
            <consortium name="US DOE Joint Genome Institute (JGI-PGF)"/>
            <person name="Walter F."/>
            <person name="Albersmeier A."/>
            <person name="Kalinowski J."/>
            <person name="Ruckert C."/>
        </authorList>
    </citation>
    <scope>NUCLEOTIDE SEQUENCE</scope>
    <source>
        <strain evidence="2">VKM B-2347</strain>
    </source>
</reference>
<dbReference type="CDD" id="cd20301">
    <property type="entry name" value="cupin_ChrR"/>
    <property type="match status" value="1"/>
</dbReference>
<organism evidence="2 3">
    <name type="scientific">Hansschlegelia plantiphila</name>
    <dbReference type="NCBI Taxonomy" id="374655"/>
    <lineage>
        <taxon>Bacteria</taxon>
        <taxon>Pseudomonadati</taxon>
        <taxon>Pseudomonadota</taxon>
        <taxon>Alphaproteobacteria</taxon>
        <taxon>Hyphomicrobiales</taxon>
        <taxon>Methylopilaceae</taxon>
        <taxon>Hansschlegelia</taxon>
    </lineage>
</organism>
<dbReference type="Gene3D" id="1.10.10.1320">
    <property type="entry name" value="Anti-sigma factor, zinc-finger domain"/>
    <property type="match status" value="1"/>
</dbReference>
<dbReference type="Proteomes" id="UP001143372">
    <property type="component" value="Unassembled WGS sequence"/>
</dbReference>
<dbReference type="InterPro" id="IPR011051">
    <property type="entry name" value="RmlC_Cupin_sf"/>
</dbReference>
<evidence type="ECO:0000313" key="3">
    <source>
        <dbReference type="Proteomes" id="UP001143372"/>
    </source>
</evidence>
<name>A0A9W6J2D7_9HYPH</name>
<dbReference type="Gene3D" id="2.60.120.10">
    <property type="entry name" value="Jelly Rolls"/>
    <property type="match status" value="1"/>
</dbReference>
<evidence type="ECO:0000259" key="1">
    <source>
        <dbReference type="Pfam" id="PF12973"/>
    </source>
</evidence>
<keyword evidence="3" id="KW-1185">Reference proteome</keyword>